<evidence type="ECO:0000256" key="1">
    <source>
        <dbReference type="ARBA" id="ARBA00004123"/>
    </source>
</evidence>
<accession>A0A6P7SC25</accession>
<dbReference type="GO" id="GO:0005737">
    <property type="term" value="C:cytoplasm"/>
    <property type="evidence" value="ECO:0007669"/>
    <property type="project" value="TreeGrafter"/>
</dbReference>
<dbReference type="Gene3D" id="2.40.50.40">
    <property type="match status" value="1"/>
</dbReference>
<feature type="domain" description="Chromo" evidence="7">
    <location>
        <begin position="43"/>
        <end position="102"/>
    </location>
</feature>
<feature type="region of interest" description="Disordered" evidence="6">
    <location>
        <begin position="206"/>
        <end position="290"/>
    </location>
</feature>
<keyword evidence="2" id="KW-0677">Repeat</keyword>
<evidence type="ECO:0000256" key="4">
    <source>
        <dbReference type="ARBA" id="ARBA00023242"/>
    </source>
</evidence>
<organism evidence="8 9">
    <name type="scientific">Octopus sinensis</name>
    <name type="common">East Asian common octopus</name>
    <dbReference type="NCBI Taxonomy" id="2607531"/>
    <lineage>
        <taxon>Eukaryota</taxon>
        <taxon>Metazoa</taxon>
        <taxon>Spiralia</taxon>
        <taxon>Lophotrochozoa</taxon>
        <taxon>Mollusca</taxon>
        <taxon>Cephalopoda</taxon>
        <taxon>Coleoidea</taxon>
        <taxon>Octopodiformes</taxon>
        <taxon>Octopoda</taxon>
        <taxon>Incirrata</taxon>
        <taxon>Octopodidae</taxon>
        <taxon>Octopus</taxon>
    </lineage>
</organism>
<protein>
    <submittedName>
        <fullName evidence="9">Uncharacterized protein LOC115210952 isoform X1</fullName>
    </submittedName>
</protein>
<dbReference type="SMART" id="SM00248">
    <property type="entry name" value="ANK"/>
    <property type="match status" value="3"/>
</dbReference>
<dbReference type="Proteomes" id="UP000515154">
    <property type="component" value="Linkage group LG4"/>
</dbReference>
<dbReference type="KEGG" id="osn:115210952"/>
<evidence type="ECO:0000313" key="8">
    <source>
        <dbReference type="Proteomes" id="UP000515154"/>
    </source>
</evidence>
<dbReference type="PROSITE" id="PS50088">
    <property type="entry name" value="ANK_REPEAT"/>
    <property type="match status" value="2"/>
</dbReference>
<feature type="region of interest" description="Disordered" evidence="6">
    <location>
        <begin position="359"/>
        <end position="393"/>
    </location>
</feature>
<comment type="subcellular location">
    <subcellularLocation>
        <location evidence="1">Nucleus</location>
    </subcellularLocation>
</comment>
<dbReference type="GO" id="GO:0005634">
    <property type="term" value="C:nucleus"/>
    <property type="evidence" value="ECO:0007669"/>
    <property type="project" value="UniProtKB-SubCell"/>
</dbReference>
<proteinExistence type="predicted"/>
<evidence type="ECO:0000256" key="5">
    <source>
        <dbReference type="PROSITE-ProRule" id="PRU00023"/>
    </source>
</evidence>
<keyword evidence="8" id="KW-1185">Reference proteome</keyword>
<dbReference type="PROSITE" id="PS00598">
    <property type="entry name" value="CHROMO_1"/>
    <property type="match status" value="1"/>
</dbReference>
<dbReference type="InterPro" id="IPR023779">
    <property type="entry name" value="Chromodomain_CS"/>
</dbReference>
<feature type="compositionally biased region" description="Polar residues" evidence="6">
    <location>
        <begin position="230"/>
        <end position="239"/>
    </location>
</feature>
<dbReference type="Pfam" id="PF00385">
    <property type="entry name" value="Chromo"/>
    <property type="match status" value="1"/>
</dbReference>
<gene>
    <name evidence="9" type="primary">LOC115210952</name>
</gene>
<feature type="repeat" description="ANK" evidence="5">
    <location>
        <begin position="828"/>
        <end position="860"/>
    </location>
</feature>
<name>A0A6P7SC25_9MOLL</name>
<evidence type="ECO:0000256" key="3">
    <source>
        <dbReference type="ARBA" id="ARBA00023043"/>
    </source>
</evidence>
<dbReference type="InterPro" id="IPR016197">
    <property type="entry name" value="Chromo-like_dom_sf"/>
</dbReference>
<evidence type="ECO:0000259" key="7">
    <source>
        <dbReference type="PROSITE" id="PS50013"/>
    </source>
</evidence>
<dbReference type="PROSITE" id="PS50013">
    <property type="entry name" value="CHROMO_2"/>
    <property type="match status" value="1"/>
</dbReference>
<dbReference type="InterPro" id="IPR000953">
    <property type="entry name" value="Chromo/chromo_shadow_dom"/>
</dbReference>
<feature type="compositionally biased region" description="Polar residues" evidence="6">
    <location>
        <begin position="274"/>
        <end position="286"/>
    </location>
</feature>
<sequence>MAEEKEGVTLFSSEQNHREMDCKKNYGRRKLPIDPLKESEEFFEVDKIVGMTKINGKERYKVRWVGYPSSNDTWEPRENLLPCIEMVEDFERDRQRLKKRRAEERRIRKKQTLNDVAMMEGRLLPGGVLPDKLASSASNSSTTVSSTNVSTTAESQTASNTTEATAIANSNLFGQDHSTTLKDTFWKDLEEGKVDLFETDMYSKVKAQGRASRPKSFKNAFNKQSERLRGTNTSQSPKKSSSKGNRKQKILAKYYSQRRRTNNHLRKSSDKTHNSYGMKNEGSNVGNRKCDDRLNEGVTNVGNFSEQDWSYSDATSPAVMKSCDLNIMDCDKISSISYLKEEDCSDEYICQGTIAEQSSQGCHESPPSKENLSTNEQTDYDSSKELENDDHSKSQITCDASSQHCDCDNLSTPSSSPSSAVHHQNSKDPTHCLAKKRRTRLKPNRNIVISYSSKRKKTKFQNLRTPPKRTMRTTMNSLPPEKTSCNIFAVGESSVDSGVSSLRNETETEMDSNSPGLESVASTVSISRSMTPQDTGSVSLLEEDNVISEPCLFVSDLLTPMCSSSNNSNSNSQLLLPCDELNTDSKLSSTEDKYGSINNRYSSKIKACRSTTDVCPEGNSVSKQSLASSNASGYSLTDQTYGMYNNSKSSLGTSNRWEMSALLKLQNPLISIRNKIVRNFFDACTTEELTNFCCCYRRSERSRDYESAASTSTKKPRLSNGTVLHLSNDEFTQAVLAGDYGKLKSALRGDRWRYDLESPNSGGYTLIMQSILRGFSDITLLLALAGAQLDKELSTGETALTLACTRGEVEAVEVLVKLGANLEKYTTNKETALIKSVLSGNIHIVKLLLDHGANIGFQNKDNLNSLDLASKNPNLSDIESLLSSYSDKISSQMNQCIKNWLGEQNTLLEEVFPLQCMSLAKSRKIQISFRHIVKECTYYEGYLLFLVHVNDIAALQIGCRLKGESVVSQVWLNGILEKQVSLPSKFVMSFRNLRHGDNTLLIETYPDVRITLLICAYKIRMNTG</sequence>
<evidence type="ECO:0000256" key="2">
    <source>
        <dbReference type="ARBA" id="ARBA00022737"/>
    </source>
</evidence>
<dbReference type="PROSITE" id="PS50297">
    <property type="entry name" value="ANK_REP_REGION"/>
    <property type="match status" value="2"/>
</dbReference>
<dbReference type="InterPro" id="IPR002110">
    <property type="entry name" value="Ankyrin_rpt"/>
</dbReference>
<dbReference type="GO" id="GO:0045087">
    <property type="term" value="P:innate immune response"/>
    <property type="evidence" value="ECO:0007669"/>
    <property type="project" value="TreeGrafter"/>
</dbReference>
<evidence type="ECO:0000313" key="9">
    <source>
        <dbReference type="RefSeq" id="XP_029635608.1"/>
    </source>
</evidence>
<dbReference type="SMART" id="SM00298">
    <property type="entry name" value="CHROMO"/>
    <property type="match status" value="1"/>
</dbReference>
<feature type="compositionally biased region" description="Basic and acidic residues" evidence="6">
    <location>
        <begin position="381"/>
        <end position="393"/>
    </location>
</feature>
<feature type="compositionally biased region" description="Basic residues" evidence="6">
    <location>
        <begin position="240"/>
        <end position="266"/>
    </location>
</feature>
<feature type="region of interest" description="Disordered" evidence="6">
    <location>
        <begin position="133"/>
        <end position="161"/>
    </location>
</feature>
<dbReference type="Gene3D" id="1.25.40.20">
    <property type="entry name" value="Ankyrin repeat-containing domain"/>
    <property type="match status" value="1"/>
</dbReference>
<evidence type="ECO:0000256" key="6">
    <source>
        <dbReference type="SAM" id="MobiDB-lite"/>
    </source>
</evidence>
<keyword evidence="4" id="KW-0539">Nucleus</keyword>
<feature type="compositionally biased region" description="Low complexity" evidence="6">
    <location>
        <begin position="134"/>
        <end position="153"/>
    </location>
</feature>
<dbReference type="SUPFAM" id="SSF48403">
    <property type="entry name" value="Ankyrin repeat"/>
    <property type="match status" value="1"/>
</dbReference>
<dbReference type="InterPro" id="IPR023780">
    <property type="entry name" value="Chromo_domain"/>
</dbReference>
<dbReference type="RefSeq" id="XP_029635608.1">
    <property type="nucleotide sequence ID" value="XM_029779748.2"/>
</dbReference>
<dbReference type="PANTHER" id="PTHR23206">
    <property type="entry name" value="MASK PROTEIN"/>
    <property type="match status" value="1"/>
</dbReference>
<feature type="region of interest" description="Disordered" evidence="6">
    <location>
        <begin position="409"/>
        <end position="439"/>
    </location>
</feature>
<keyword evidence="3 5" id="KW-0040">ANK repeat</keyword>
<feature type="repeat" description="ANK" evidence="5">
    <location>
        <begin position="795"/>
        <end position="827"/>
    </location>
</feature>
<reference evidence="9" key="1">
    <citation type="submission" date="2025-08" db="UniProtKB">
        <authorList>
            <consortium name="RefSeq"/>
        </authorList>
    </citation>
    <scope>IDENTIFICATION</scope>
</reference>
<dbReference type="PANTHER" id="PTHR23206:SF5">
    <property type="entry name" value="ANKYRIN REPEAT AND KH DOMAIN-CONTAINING PROTEIN 1"/>
    <property type="match status" value="1"/>
</dbReference>
<feature type="compositionally biased region" description="Polar residues" evidence="6">
    <location>
        <begin position="359"/>
        <end position="377"/>
    </location>
</feature>
<dbReference type="InterPro" id="IPR036770">
    <property type="entry name" value="Ankyrin_rpt-contain_sf"/>
</dbReference>
<dbReference type="Pfam" id="PF12796">
    <property type="entry name" value="Ank_2"/>
    <property type="match status" value="1"/>
</dbReference>
<dbReference type="SUPFAM" id="SSF54160">
    <property type="entry name" value="Chromo domain-like"/>
    <property type="match status" value="1"/>
</dbReference>
<dbReference type="CDD" id="cd00024">
    <property type="entry name" value="CD_CSD"/>
    <property type="match status" value="1"/>
</dbReference>
<dbReference type="AlphaFoldDB" id="A0A6P7SC25"/>
<dbReference type="InterPro" id="IPR051631">
    <property type="entry name" value="Ankyrin-KH/SAM_domain"/>
</dbReference>